<dbReference type="Pfam" id="PF00480">
    <property type="entry name" value="ROK"/>
    <property type="match status" value="1"/>
</dbReference>
<dbReference type="PROSITE" id="PS01125">
    <property type="entry name" value="ROK"/>
    <property type="match status" value="1"/>
</dbReference>
<evidence type="ECO:0000256" key="2">
    <source>
        <dbReference type="ARBA" id="ARBA00012323"/>
    </source>
</evidence>
<dbReference type="NCBIfam" id="TIGR00744">
    <property type="entry name" value="ROK_glcA_fam"/>
    <property type="match status" value="1"/>
</dbReference>
<evidence type="ECO:0000256" key="6">
    <source>
        <dbReference type="ARBA" id="ARBA00022777"/>
    </source>
</evidence>
<organism evidence="9 10">
    <name type="scientific">Agromyces ramosus</name>
    <dbReference type="NCBI Taxonomy" id="33879"/>
    <lineage>
        <taxon>Bacteria</taxon>
        <taxon>Bacillati</taxon>
        <taxon>Actinomycetota</taxon>
        <taxon>Actinomycetes</taxon>
        <taxon>Micrococcales</taxon>
        <taxon>Microbacteriaceae</taxon>
        <taxon>Agromyces</taxon>
    </lineage>
</organism>
<protein>
    <recommendedName>
        <fullName evidence="3">Glucokinase</fullName>
        <ecNumber evidence="2">2.7.1.2</ecNumber>
    </recommendedName>
    <alternativeName>
        <fullName evidence="8">Glucose kinase</fullName>
    </alternativeName>
</protein>
<dbReference type="InterPro" id="IPR043129">
    <property type="entry name" value="ATPase_NBD"/>
</dbReference>
<dbReference type="InterPro" id="IPR004654">
    <property type="entry name" value="ROK_glcA"/>
</dbReference>
<dbReference type="SUPFAM" id="SSF53067">
    <property type="entry name" value="Actin-like ATPase domain"/>
    <property type="match status" value="1"/>
</dbReference>
<keyword evidence="6" id="KW-0418">Kinase</keyword>
<dbReference type="InterPro" id="IPR000600">
    <property type="entry name" value="ROK"/>
</dbReference>
<sequence length="350" mass="36105">MNLGIGVDYTLVVAPRPHARYEHASFHLLKGSSRVHAIGIDIGGTKIAGAVVDELGQIVRSDRVVTPAGDSTLLEDAVVSMITSLQAGGDVSAVGVAAAGFIDAAQSTVYYAPNINWRNEPFREKLEARVGTTVVVDNDANAAGWAEFRFGAGRMVSDMVMLTIGTGVGGAIVAGDRLFRGGFGAGAELGHVRVVPDGLACGCGQRGCIEQYGSGRALLRMSNEIADAGGIGQALARVRAEQGALDGGLVAALIESEDPGALAALRQLGHWLGQAAASLSAVLDPQRFVFGGGVAAAGELLLAPIREAFLEHLPARGYHPEPDFVIAELVNDAGVVGAADLARVWVAEHS</sequence>
<dbReference type="GO" id="GO:0004340">
    <property type="term" value="F:glucokinase activity"/>
    <property type="evidence" value="ECO:0007669"/>
    <property type="project" value="UniProtKB-EC"/>
</dbReference>
<evidence type="ECO:0000256" key="8">
    <source>
        <dbReference type="ARBA" id="ARBA00032386"/>
    </source>
</evidence>
<dbReference type="EMBL" id="JAUSYY010000001">
    <property type="protein sequence ID" value="MDQ0895853.1"/>
    <property type="molecule type" value="Genomic_DNA"/>
</dbReference>
<dbReference type="InterPro" id="IPR049874">
    <property type="entry name" value="ROK_cs"/>
</dbReference>
<comment type="similarity">
    <text evidence="1">Belongs to the ROK (NagC/XylR) family.</text>
</comment>
<reference evidence="9 10" key="1">
    <citation type="submission" date="2023-07" db="EMBL/GenBank/DDBJ databases">
        <title>Comparative genomics of wheat-associated soil bacteria to identify genetic determinants of phenazine resistance.</title>
        <authorList>
            <person name="Mouncey N."/>
        </authorList>
    </citation>
    <scope>NUCLEOTIDE SEQUENCE [LARGE SCALE GENOMIC DNA]</scope>
    <source>
        <strain evidence="9 10">V3I3</strain>
    </source>
</reference>
<dbReference type="PANTHER" id="PTHR18964">
    <property type="entry name" value="ROK (REPRESSOR, ORF, KINASE) FAMILY"/>
    <property type="match status" value="1"/>
</dbReference>
<dbReference type="Gene3D" id="3.30.420.40">
    <property type="match status" value="2"/>
</dbReference>
<dbReference type="Proteomes" id="UP001239083">
    <property type="component" value="Unassembled WGS sequence"/>
</dbReference>
<evidence type="ECO:0000313" key="9">
    <source>
        <dbReference type="EMBL" id="MDQ0895853.1"/>
    </source>
</evidence>
<comment type="caution">
    <text evidence="9">The sequence shown here is derived from an EMBL/GenBank/DDBJ whole genome shotgun (WGS) entry which is preliminary data.</text>
</comment>
<evidence type="ECO:0000313" key="10">
    <source>
        <dbReference type="Proteomes" id="UP001239083"/>
    </source>
</evidence>
<proteinExistence type="inferred from homology"/>
<keyword evidence="10" id="KW-1185">Reference proteome</keyword>
<keyword evidence="4 9" id="KW-0808">Transferase</keyword>
<evidence type="ECO:0000256" key="7">
    <source>
        <dbReference type="ARBA" id="ARBA00022840"/>
    </source>
</evidence>
<evidence type="ECO:0000256" key="4">
    <source>
        <dbReference type="ARBA" id="ARBA00022679"/>
    </source>
</evidence>
<accession>A0ABU0RCQ7</accession>
<evidence type="ECO:0000256" key="5">
    <source>
        <dbReference type="ARBA" id="ARBA00022741"/>
    </source>
</evidence>
<dbReference type="CDD" id="cd24061">
    <property type="entry name" value="ASKHA_NBD_ROK_SgGLK-like"/>
    <property type="match status" value="1"/>
</dbReference>
<name>A0ABU0RCQ7_9MICO</name>
<keyword evidence="5" id="KW-0547">Nucleotide-binding</keyword>
<gene>
    <name evidence="9" type="ORF">QFZ26_003408</name>
</gene>
<dbReference type="PANTHER" id="PTHR18964:SF173">
    <property type="entry name" value="GLUCOKINASE"/>
    <property type="match status" value="1"/>
</dbReference>
<dbReference type="EC" id="2.7.1.2" evidence="2"/>
<evidence type="ECO:0000256" key="1">
    <source>
        <dbReference type="ARBA" id="ARBA00006479"/>
    </source>
</evidence>
<keyword evidence="7" id="KW-0067">ATP-binding</keyword>
<evidence type="ECO:0000256" key="3">
    <source>
        <dbReference type="ARBA" id="ARBA00014701"/>
    </source>
</evidence>